<proteinExistence type="predicted"/>
<protein>
    <submittedName>
        <fullName evidence="1">Uncharacterized protein</fullName>
    </submittedName>
</protein>
<evidence type="ECO:0000313" key="1">
    <source>
        <dbReference type="EMBL" id="OAB78236.1"/>
    </source>
</evidence>
<gene>
    <name evidence="1" type="ORF">ULVI_12225</name>
</gene>
<dbReference type="AlphaFoldDB" id="A0A167H5H0"/>
<dbReference type="SUPFAM" id="SSF55486">
    <property type="entry name" value="Metalloproteases ('zincins'), catalytic domain"/>
    <property type="match status" value="1"/>
</dbReference>
<accession>A0A167H5H0</accession>
<dbReference type="RefSeq" id="WP_068593066.1">
    <property type="nucleotide sequence ID" value="NZ_LRXL01000045.1"/>
</dbReference>
<dbReference type="Proteomes" id="UP000077013">
    <property type="component" value="Unassembled WGS sequence"/>
</dbReference>
<comment type="caution">
    <text evidence="1">The sequence shown here is derived from an EMBL/GenBank/DDBJ whole genome shotgun (WGS) entry which is preliminary data.</text>
</comment>
<keyword evidence="2" id="KW-1185">Reference proteome</keyword>
<dbReference type="EMBL" id="LRXL01000045">
    <property type="protein sequence ID" value="OAB78236.1"/>
    <property type="molecule type" value="Genomic_DNA"/>
</dbReference>
<sequence length="458" mass="50861">MGHTLVIDSIEAAGRSFAGGSTLAIAPVLKKFMVHFRRPSSYQGEYGFDWLRDEYIYPIKTVTHNNSGSPLTGKTPFCMDVGALKTEYKTTDVVNPISPYGKDYYPAWLSIFPHTTTAQFAHGSRMHRFGVTLDLEIEEIETLSSDATKITFESGNRNLIVTPSEINLQTLLGSKQTKSLGGSLTRTYYHSSGKVNIKSKDAPLAAHTEIKVFAQLGSQKEEVGKLMVYKNDVIPKAEIVVVNVITGSTSASLRSDYQFLFKNQSFNQALIRAEVTTDTNFDLTALSSNSDVAAFLSGYSSMSAETIRSAIETLYLKYGTHKPSVGGIDDSTNKKTYLFYTDISAGTINGICSLDIPTMTWGNHYVIFNSGLSSKRTVIHECGHSFSLPHVFSASLSPFDFYQGYTDNYMDYTWQRGSPSPSGGYYSSGDNKYKGKMYSLFKWQWPIIRSDRSLILTY</sequence>
<name>A0A167H5H0_9FLAO</name>
<organism evidence="1 2">
    <name type="scientific">Cochleicola gelatinilyticus</name>
    <dbReference type="NCBI Taxonomy" id="1763537"/>
    <lineage>
        <taxon>Bacteria</taxon>
        <taxon>Pseudomonadati</taxon>
        <taxon>Bacteroidota</taxon>
        <taxon>Flavobacteriia</taxon>
        <taxon>Flavobacteriales</taxon>
        <taxon>Flavobacteriaceae</taxon>
        <taxon>Cochleicola</taxon>
    </lineage>
</organism>
<dbReference type="OrthoDB" id="6717961at2"/>
<reference evidence="1 2" key="1">
    <citation type="submission" date="2016-02" db="EMBL/GenBank/DDBJ databases">
        <title>Ulvibacter sp. LPB0005, isolated from Thais luteostoma.</title>
        <authorList>
            <person name="Shin S.-K."/>
            <person name="Yi H."/>
        </authorList>
    </citation>
    <scope>NUCLEOTIDE SEQUENCE [LARGE SCALE GENOMIC DNA]</scope>
    <source>
        <strain evidence="1 2">LPB0005</strain>
    </source>
</reference>
<evidence type="ECO:0000313" key="2">
    <source>
        <dbReference type="Proteomes" id="UP000077013"/>
    </source>
</evidence>
<dbReference type="STRING" id="1763537.ULVI_12225"/>